<dbReference type="AlphaFoldDB" id="A0AA40KII2"/>
<reference evidence="2" key="1">
    <citation type="submission" date="2021-10" db="EMBL/GenBank/DDBJ databases">
        <title>Melipona bicolor Genome sequencing and assembly.</title>
        <authorList>
            <person name="Araujo N.S."/>
            <person name="Arias M.C."/>
        </authorList>
    </citation>
    <scope>NUCLEOTIDE SEQUENCE</scope>
    <source>
        <strain evidence="2">USP_2M_L1-L4_2017</strain>
        <tissue evidence="2">Whole body</tissue>
    </source>
</reference>
<dbReference type="EMBL" id="JAHYIQ010000026">
    <property type="protein sequence ID" value="KAK1121641.1"/>
    <property type="molecule type" value="Genomic_DNA"/>
</dbReference>
<gene>
    <name evidence="2" type="ORF">K0M31_010429</name>
</gene>
<protein>
    <submittedName>
        <fullName evidence="2">Uncharacterized protein</fullName>
    </submittedName>
</protein>
<comment type="caution">
    <text evidence="2">The sequence shown here is derived from an EMBL/GenBank/DDBJ whole genome shotgun (WGS) entry which is preliminary data.</text>
</comment>
<organism evidence="2 3">
    <name type="scientific">Melipona bicolor</name>
    <dbReference type="NCBI Taxonomy" id="60889"/>
    <lineage>
        <taxon>Eukaryota</taxon>
        <taxon>Metazoa</taxon>
        <taxon>Ecdysozoa</taxon>
        <taxon>Arthropoda</taxon>
        <taxon>Hexapoda</taxon>
        <taxon>Insecta</taxon>
        <taxon>Pterygota</taxon>
        <taxon>Neoptera</taxon>
        <taxon>Endopterygota</taxon>
        <taxon>Hymenoptera</taxon>
        <taxon>Apocrita</taxon>
        <taxon>Aculeata</taxon>
        <taxon>Apoidea</taxon>
        <taxon>Anthophila</taxon>
        <taxon>Apidae</taxon>
        <taxon>Melipona</taxon>
    </lineage>
</organism>
<feature type="compositionally biased region" description="Polar residues" evidence="1">
    <location>
        <begin position="65"/>
        <end position="75"/>
    </location>
</feature>
<proteinExistence type="predicted"/>
<keyword evidence="3" id="KW-1185">Reference proteome</keyword>
<evidence type="ECO:0000256" key="1">
    <source>
        <dbReference type="SAM" id="MobiDB-lite"/>
    </source>
</evidence>
<evidence type="ECO:0000313" key="2">
    <source>
        <dbReference type="EMBL" id="KAK1121641.1"/>
    </source>
</evidence>
<feature type="region of interest" description="Disordered" evidence="1">
    <location>
        <begin position="1"/>
        <end position="76"/>
    </location>
</feature>
<name>A0AA40KII2_9HYME</name>
<feature type="compositionally biased region" description="Basic and acidic residues" evidence="1">
    <location>
        <begin position="11"/>
        <end position="28"/>
    </location>
</feature>
<feature type="compositionally biased region" description="Basic and acidic residues" evidence="1">
    <location>
        <begin position="54"/>
        <end position="64"/>
    </location>
</feature>
<evidence type="ECO:0000313" key="3">
    <source>
        <dbReference type="Proteomes" id="UP001177670"/>
    </source>
</evidence>
<dbReference type="Proteomes" id="UP001177670">
    <property type="component" value="Unassembled WGS sequence"/>
</dbReference>
<sequence>MARGHVSPVGERPKAWSRRAQDSDRLMDKIGTSARGRSRVSGSIKGMRLAGEPRAPHSYRESSPDQKQTLESSAFWSHPRASVREIEQGRIGKAKDAKNYENIDCEGG</sequence>
<accession>A0AA40KII2</accession>